<name>A0AC60R1Q6_IXOPE</name>
<dbReference type="Proteomes" id="UP000805193">
    <property type="component" value="Unassembled WGS sequence"/>
</dbReference>
<organism evidence="1 2">
    <name type="scientific">Ixodes persulcatus</name>
    <name type="common">Taiga tick</name>
    <dbReference type="NCBI Taxonomy" id="34615"/>
    <lineage>
        <taxon>Eukaryota</taxon>
        <taxon>Metazoa</taxon>
        <taxon>Ecdysozoa</taxon>
        <taxon>Arthropoda</taxon>
        <taxon>Chelicerata</taxon>
        <taxon>Arachnida</taxon>
        <taxon>Acari</taxon>
        <taxon>Parasitiformes</taxon>
        <taxon>Ixodida</taxon>
        <taxon>Ixodoidea</taxon>
        <taxon>Ixodidae</taxon>
        <taxon>Ixodinae</taxon>
        <taxon>Ixodes</taxon>
    </lineage>
</organism>
<reference evidence="1 2" key="1">
    <citation type="journal article" date="2020" name="Cell">
        <title>Large-Scale Comparative Analyses of Tick Genomes Elucidate Their Genetic Diversity and Vector Capacities.</title>
        <authorList>
            <consortium name="Tick Genome and Microbiome Consortium (TIGMIC)"/>
            <person name="Jia N."/>
            <person name="Wang J."/>
            <person name="Shi W."/>
            <person name="Du L."/>
            <person name="Sun Y."/>
            <person name="Zhan W."/>
            <person name="Jiang J.F."/>
            <person name="Wang Q."/>
            <person name="Zhang B."/>
            <person name="Ji P."/>
            <person name="Bell-Sakyi L."/>
            <person name="Cui X.M."/>
            <person name="Yuan T.T."/>
            <person name="Jiang B.G."/>
            <person name="Yang W.F."/>
            <person name="Lam T.T."/>
            <person name="Chang Q.C."/>
            <person name="Ding S.J."/>
            <person name="Wang X.J."/>
            <person name="Zhu J.G."/>
            <person name="Ruan X.D."/>
            <person name="Zhao L."/>
            <person name="Wei J.T."/>
            <person name="Ye R.Z."/>
            <person name="Que T.C."/>
            <person name="Du C.H."/>
            <person name="Zhou Y.H."/>
            <person name="Cheng J.X."/>
            <person name="Dai P.F."/>
            <person name="Guo W.B."/>
            <person name="Han X.H."/>
            <person name="Huang E.J."/>
            <person name="Li L.F."/>
            <person name="Wei W."/>
            <person name="Gao Y.C."/>
            <person name="Liu J.Z."/>
            <person name="Shao H.Z."/>
            <person name="Wang X."/>
            <person name="Wang C.C."/>
            <person name="Yang T.C."/>
            <person name="Huo Q.B."/>
            <person name="Li W."/>
            <person name="Chen H.Y."/>
            <person name="Chen S.E."/>
            <person name="Zhou L.G."/>
            <person name="Ni X.B."/>
            <person name="Tian J.H."/>
            <person name="Sheng Y."/>
            <person name="Liu T."/>
            <person name="Pan Y.S."/>
            <person name="Xia L.Y."/>
            <person name="Li J."/>
            <person name="Zhao F."/>
            <person name="Cao W.C."/>
        </authorList>
    </citation>
    <scope>NUCLEOTIDE SEQUENCE [LARGE SCALE GENOMIC DNA]</scope>
    <source>
        <strain evidence="1">Iper-2018</strain>
    </source>
</reference>
<keyword evidence="2" id="KW-1185">Reference proteome</keyword>
<evidence type="ECO:0000313" key="2">
    <source>
        <dbReference type="Proteomes" id="UP000805193"/>
    </source>
</evidence>
<protein>
    <submittedName>
        <fullName evidence="1">Uncharacterized protein</fullName>
    </submittedName>
</protein>
<comment type="caution">
    <text evidence="1">The sequence shown here is derived from an EMBL/GenBank/DDBJ whole genome shotgun (WGS) entry which is preliminary data.</text>
</comment>
<sequence>MWMTLTTSIQKITIKSSREVMMIVFRGPAFIRHVCCGKTLHPHLKIICQTLKVGRCGIKQYVPNEPNAVGLKNFVLASARAGRHSFPDMGLGVARNSVLALVQAVPTCFIIYFDRCFTFVSLVDELLKK</sequence>
<accession>A0AC60R1Q6</accession>
<evidence type="ECO:0000313" key="1">
    <source>
        <dbReference type="EMBL" id="KAG0445417.1"/>
    </source>
</evidence>
<proteinExistence type="predicted"/>
<dbReference type="EMBL" id="JABSTQ010000403">
    <property type="protein sequence ID" value="KAG0445417.1"/>
    <property type="molecule type" value="Genomic_DNA"/>
</dbReference>
<gene>
    <name evidence="1" type="ORF">HPB47_015438</name>
</gene>